<evidence type="ECO:0000313" key="8">
    <source>
        <dbReference type="EMBL" id="KAJ8901424.1"/>
    </source>
</evidence>
<dbReference type="SMART" id="SM00355">
    <property type="entry name" value="ZnF_C2H2"/>
    <property type="match status" value="2"/>
</dbReference>
<feature type="domain" description="C2H2-type" evidence="7">
    <location>
        <begin position="111"/>
        <end position="139"/>
    </location>
</feature>
<reference evidence="8 9" key="1">
    <citation type="journal article" date="2023" name="Nat. Commun.">
        <title>Origin of minicircular mitochondrial genomes in red algae.</title>
        <authorList>
            <person name="Lee Y."/>
            <person name="Cho C.H."/>
            <person name="Lee Y.M."/>
            <person name="Park S.I."/>
            <person name="Yang J.H."/>
            <person name="West J.A."/>
            <person name="Bhattacharya D."/>
            <person name="Yoon H.S."/>
        </authorList>
    </citation>
    <scope>NUCLEOTIDE SEQUENCE [LARGE SCALE GENOMIC DNA]</scope>
    <source>
        <strain evidence="8 9">CCMP1338</strain>
        <tissue evidence="8">Whole cell</tissue>
    </source>
</reference>
<organism evidence="8 9">
    <name type="scientific">Rhodosorus marinus</name>
    <dbReference type="NCBI Taxonomy" id="101924"/>
    <lineage>
        <taxon>Eukaryota</taxon>
        <taxon>Rhodophyta</taxon>
        <taxon>Stylonematophyceae</taxon>
        <taxon>Stylonematales</taxon>
        <taxon>Stylonemataceae</taxon>
        <taxon>Rhodosorus</taxon>
    </lineage>
</organism>
<dbReference type="PROSITE" id="PS50157">
    <property type="entry name" value="ZINC_FINGER_C2H2_2"/>
    <property type="match status" value="2"/>
</dbReference>
<evidence type="ECO:0000256" key="4">
    <source>
        <dbReference type="ARBA" id="ARBA00022833"/>
    </source>
</evidence>
<evidence type="ECO:0000256" key="6">
    <source>
        <dbReference type="PROSITE-ProRule" id="PRU00042"/>
    </source>
</evidence>
<evidence type="ECO:0000256" key="1">
    <source>
        <dbReference type="ARBA" id="ARBA00022723"/>
    </source>
</evidence>
<keyword evidence="1" id="KW-0479">Metal-binding</keyword>
<feature type="domain" description="C2H2-type" evidence="7">
    <location>
        <begin position="140"/>
        <end position="168"/>
    </location>
</feature>
<gene>
    <name evidence="8" type="ORF">NDN08_007270</name>
</gene>
<dbReference type="AlphaFoldDB" id="A0AAV8UG43"/>
<dbReference type="GO" id="GO:0000978">
    <property type="term" value="F:RNA polymerase II cis-regulatory region sequence-specific DNA binding"/>
    <property type="evidence" value="ECO:0007669"/>
    <property type="project" value="TreeGrafter"/>
</dbReference>
<keyword evidence="2" id="KW-0677">Repeat</keyword>
<keyword evidence="9" id="KW-1185">Reference proteome</keyword>
<evidence type="ECO:0000313" key="9">
    <source>
        <dbReference type="Proteomes" id="UP001157974"/>
    </source>
</evidence>
<dbReference type="SUPFAM" id="SSF57667">
    <property type="entry name" value="beta-beta-alpha zinc fingers"/>
    <property type="match status" value="1"/>
</dbReference>
<keyword evidence="5" id="KW-0539">Nucleus</keyword>
<evidence type="ECO:0000256" key="3">
    <source>
        <dbReference type="ARBA" id="ARBA00022771"/>
    </source>
</evidence>
<dbReference type="GO" id="GO:0000981">
    <property type="term" value="F:DNA-binding transcription factor activity, RNA polymerase II-specific"/>
    <property type="evidence" value="ECO:0007669"/>
    <property type="project" value="TreeGrafter"/>
</dbReference>
<name>A0AAV8UG43_9RHOD</name>
<dbReference type="PANTHER" id="PTHR24388:SF104">
    <property type="entry name" value="AT-RICH BINDING PROTEIN-RELATED"/>
    <property type="match status" value="1"/>
</dbReference>
<proteinExistence type="predicted"/>
<dbReference type="Pfam" id="PF00096">
    <property type="entry name" value="zf-C2H2"/>
    <property type="match status" value="2"/>
</dbReference>
<dbReference type="InterPro" id="IPR013087">
    <property type="entry name" value="Znf_C2H2_type"/>
</dbReference>
<dbReference type="Gene3D" id="3.30.160.60">
    <property type="entry name" value="Classic Zinc Finger"/>
    <property type="match status" value="1"/>
</dbReference>
<dbReference type="Proteomes" id="UP001157974">
    <property type="component" value="Unassembled WGS sequence"/>
</dbReference>
<protein>
    <recommendedName>
        <fullName evidence="7">C2H2-type domain-containing protein</fullName>
    </recommendedName>
</protein>
<keyword evidence="3 6" id="KW-0863">Zinc-finger</keyword>
<evidence type="ECO:0000256" key="2">
    <source>
        <dbReference type="ARBA" id="ARBA00022737"/>
    </source>
</evidence>
<evidence type="ECO:0000259" key="7">
    <source>
        <dbReference type="PROSITE" id="PS50157"/>
    </source>
</evidence>
<evidence type="ECO:0000256" key="5">
    <source>
        <dbReference type="ARBA" id="ARBA00023242"/>
    </source>
</evidence>
<dbReference type="InterPro" id="IPR036236">
    <property type="entry name" value="Znf_C2H2_sf"/>
</dbReference>
<dbReference type="PROSITE" id="PS00028">
    <property type="entry name" value="ZINC_FINGER_C2H2_1"/>
    <property type="match status" value="2"/>
</dbReference>
<dbReference type="InterPro" id="IPR050527">
    <property type="entry name" value="Snail/Krueppel_Znf"/>
</dbReference>
<dbReference type="EMBL" id="JAMWBK010000011">
    <property type="protein sequence ID" value="KAJ8901424.1"/>
    <property type="molecule type" value="Genomic_DNA"/>
</dbReference>
<comment type="caution">
    <text evidence="8">The sequence shown here is derived from an EMBL/GenBank/DDBJ whole genome shotgun (WGS) entry which is preliminary data.</text>
</comment>
<keyword evidence="4" id="KW-0862">Zinc</keyword>
<sequence length="169" mass="18699">MDNLELSIDLDGLLGLEELSVTSWVSDMDSGGHQLGGGGTILGSAPDCGLVVEPIDLDDKLDVADQLWEGKEGVTCFSPGIFFSIATPRPLKEVAAETRPVLKKKRTYKEASCPVCGTVFFRRYEMVRHLKATHLNIRPHQCGLCPNTFSRKSHLQSHMKRIHRQPTKA</sequence>
<accession>A0AAV8UG43</accession>
<dbReference type="PANTHER" id="PTHR24388">
    <property type="entry name" value="ZINC FINGER PROTEIN"/>
    <property type="match status" value="1"/>
</dbReference>
<dbReference type="GO" id="GO:0008270">
    <property type="term" value="F:zinc ion binding"/>
    <property type="evidence" value="ECO:0007669"/>
    <property type="project" value="UniProtKB-KW"/>
</dbReference>